<dbReference type="InterPro" id="IPR015421">
    <property type="entry name" value="PyrdxlP-dep_Trfase_major"/>
</dbReference>
<dbReference type="PANTHER" id="PTHR11879:SF46">
    <property type="entry name" value="ASPARTATE AMINOTRANSFERASE, CYTOPLASMIC"/>
    <property type="match status" value="1"/>
</dbReference>
<keyword evidence="5" id="KW-0032">Aminotransferase</keyword>
<dbReference type="InterPro" id="IPR004839">
    <property type="entry name" value="Aminotransferase_I/II_large"/>
</dbReference>
<comment type="caution">
    <text evidence="11">The sequence shown here is derived from an EMBL/GenBank/DDBJ whole genome shotgun (WGS) entry which is preliminary data.</text>
</comment>
<comment type="cofactor">
    <cofactor evidence="1">
        <name>pyridoxal 5'-phosphate</name>
        <dbReference type="ChEBI" id="CHEBI:597326"/>
    </cofactor>
</comment>
<dbReference type="CDD" id="cd00609">
    <property type="entry name" value="AAT_like"/>
    <property type="match status" value="1"/>
</dbReference>
<dbReference type="Gene3D" id="3.40.640.10">
    <property type="entry name" value="Type I PLP-dependent aspartate aminotransferase-like (Major domain)"/>
    <property type="match status" value="1"/>
</dbReference>
<dbReference type="GO" id="GO:0030170">
    <property type="term" value="F:pyridoxal phosphate binding"/>
    <property type="evidence" value="ECO:0007669"/>
    <property type="project" value="InterPro"/>
</dbReference>
<keyword evidence="7" id="KW-0663">Pyridoxal phosphate</keyword>
<dbReference type="FunFam" id="3.40.640.10:FF:000015">
    <property type="entry name" value="Aspartate aminotransferase"/>
    <property type="match status" value="1"/>
</dbReference>
<dbReference type="GO" id="GO:0004069">
    <property type="term" value="F:L-aspartate:2-oxoglutarate aminotransferase activity"/>
    <property type="evidence" value="ECO:0007669"/>
    <property type="project" value="UniProtKB-EC"/>
</dbReference>
<comment type="catalytic activity">
    <reaction evidence="9">
        <text>L-aspartate + 2-oxoglutarate = oxaloacetate + L-glutamate</text>
        <dbReference type="Rhea" id="RHEA:21824"/>
        <dbReference type="ChEBI" id="CHEBI:16452"/>
        <dbReference type="ChEBI" id="CHEBI:16810"/>
        <dbReference type="ChEBI" id="CHEBI:29985"/>
        <dbReference type="ChEBI" id="CHEBI:29991"/>
        <dbReference type="EC" id="2.6.1.1"/>
    </reaction>
</comment>
<dbReference type="Gene3D" id="3.90.1150.10">
    <property type="entry name" value="Aspartate Aminotransferase, domain 1"/>
    <property type="match status" value="1"/>
</dbReference>
<feature type="domain" description="Aminotransferase class I/classII large" evidence="10">
    <location>
        <begin position="48"/>
        <end position="402"/>
    </location>
</feature>
<dbReference type="InterPro" id="IPR015422">
    <property type="entry name" value="PyrdxlP-dep_Trfase_small"/>
</dbReference>
<evidence type="ECO:0000256" key="7">
    <source>
        <dbReference type="ARBA" id="ARBA00022898"/>
    </source>
</evidence>
<dbReference type="GO" id="GO:0006520">
    <property type="term" value="P:amino acid metabolic process"/>
    <property type="evidence" value="ECO:0007669"/>
    <property type="project" value="InterPro"/>
</dbReference>
<evidence type="ECO:0000259" key="10">
    <source>
        <dbReference type="Pfam" id="PF00155"/>
    </source>
</evidence>
<dbReference type="PRINTS" id="PR00799">
    <property type="entry name" value="TRANSAMINASE"/>
</dbReference>
<dbReference type="SUPFAM" id="SSF53383">
    <property type="entry name" value="PLP-dependent transferases"/>
    <property type="match status" value="1"/>
</dbReference>
<evidence type="ECO:0000256" key="9">
    <source>
        <dbReference type="ARBA" id="ARBA00049185"/>
    </source>
</evidence>
<reference evidence="11" key="1">
    <citation type="submission" date="2024-03" db="EMBL/GenBank/DDBJ databases">
        <title>WGS assembly of Saponaria officinalis var. Norfolk2.</title>
        <authorList>
            <person name="Jenkins J."/>
            <person name="Shu S."/>
            <person name="Grimwood J."/>
            <person name="Barry K."/>
            <person name="Goodstein D."/>
            <person name="Schmutz J."/>
            <person name="Leebens-Mack J."/>
            <person name="Osbourn A."/>
        </authorList>
    </citation>
    <scope>NUCLEOTIDE SEQUENCE [LARGE SCALE GENOMIC DNA]</scope>
    <source>
        <strain evidence="11">JIC</strain>
    </source>
</reference>
<dbReference type="PANTHER" id="PTHR11879">
    <property type="entry name" value="ASPARTATE AMINOTRANSFERASE"/>
    <property type="match status" value="1"/>
</dbReference>
<evidence type="ECO:0000256" key="3">
    <source>
        <dbReference type="ARBA" id="ARBA00011738"/>
    </source>
</evidence>
<dbReference type="InterPro" id="IPR000796">
    <property type="entry name" value="Asp_trans"/>
</dbReference>
<dbReference type="InterPro" id="IPR015424">
    <property type="entry name" value="PyrdxlP-dep_Trfase"/>
</dbReference>
<comment type="subunit">
    <text evidence="3">Homodimer.</text>
</comment>
<dbReference type="EC" id="2.6.1.1" evidence="4"/>
<evidence type="ECO:0000256" key="1">
    <source>
        <dbReference type="ARBA" id="ARBA00001933"/>
    </source>
</evidence>
<gene>
    <name evidence="11" type="ORF">RND81_13G140100</name>
</gene>
<proteinExistence type="inferred from homology"/>
<comment type="similarity">
    <text evidence="2">Belongs to the class-I pyridoxal-phosphate-dependent aminotransferase family.</text>
</comment>
<dbReference type="Pfam" id="PF00155">
    <property type="entry name" value="Aminotran_1_2"/>
    <property type="match status" value="1"/>
</dbReference>
<dbReference type="AlphaFoldDB" id="A0AAW1GZP9"/>
<keyword evidence="12" id="KW-1185">Reference proteome</keyword>
<dbReference type="EMBL" id="JBDFQZ010000013">
    <property type="protein sequence ID" value="KAK9669565.1"/>
    <property type="molecule type" value="Genomic_DNA"/>
</dbReference>
<keyword evidence="6" id="KW-0808">Transferase</keyword>
<evidence type="ECO:0000256" key="6">
    <source>
        <dbReference type="ARBA" id="ARBA00022679"/>
    </source>
</evidence>
<name>A0AAW1GZP9_SAPOF</name>
<evidence type="ECO:0000313" key="11">
    <source>
        <dbReference type="EMBL" id="KAK9669565.1"/>
    </source>
</evidence>
<sequence length="415" mass="46257">MNDLGLHTLGKVTMVATTNRSRFEGIPRAPPDPILGVNELFNADTNAKKLNLGIGAYRTEELRPYVLSVVRKYPPIDGLAEFNKRTAEVLFGNTNPILQEQRVATVQSVAGTGALRLGAALIERYFPRAKVLLSSPTWGLHHQIFDDARVPWSEYRYYDPNKVGLDFEGMMADIKAAPEGSFILLHGCAHNPTGIDPTPAQWEMIADVIQEKNHIPFIDIAYQGFASGNLDEDASSVKMFATRGIEFMVAQSYSKNLGLYSDRTGALVVVCSSQDATERVNGQLKRLAVSMYAFPPVHGARIVANIVSDSHLYTEWKDELKMMAGRIKRVRKTLYDSLIAKDNSSKDWSFIVNQNGMFSYTGLNKIQCENITKKWNVYLAPGGRISMAGLSSDKCEYLADAIIDTYYNNHHKYIS</sequence>
<evidence type="ECO:0000313" key="12">
    <source>
        <dbReference type="Proteomes" id="UP001443914"/>
    </source>
</evidence>
<dbReference type="FunFam" id="3.90.1150.10:FF:000001">
    <property type="entry name" value="Aspartate aminotransferase"/>
    <property type="match status" value="1"/>
</dbReference>
<protein>
    <recommendedName>
        <fullName evidence="4">aspartate transaminase</fullName>
        <ecNumber evidence="4">2.6.1.1</ecNumber>
    </recommendedName>
    <alternativeName>
        <fullName evidence="8">Transaminase A</fullName>
    </alternativeName>
</protein>
<evidence type="ECO:0000256" key="2">
    <source>
        <dbReference type="ARBA" id="ARBA00007441"/>
    </source>
</evidence>
<evidence type="ECO:0000256" key="5">
    <source>
        <dbReference type="ARBA" id="ARBA00022576"/>
    </source>
</evidence>
<evidence type="ECO:0000256" key="8">
    <source>
        <dbReference type="ARBA" id="ARBA00030923"/>
    </source>
</evidence>
<dbReference type="NCBIfam" id="NF006719">
    <property type="entry name" value="PRK09257.1"/>
    <property type="match status" value="1"/>
</dbReference>
<organism evidence="11 12">
    <name type="scientific">Saponaria officinalis</name>
    <name type="common">Common soapwort</name>
    <name type="synonym">Lychnis saponaria</name>
    <dbReference type="NCBI Taxonomy" id="3572"/>
    <lineage>
        <taxon>Eukaryota</taxon>
        <taxon>Viridiplantae</taxon>
        <taxon>Streptophyta</taxon>
        <taxon>Embryophyta</taxon>
        <taxon>Tracheophyta</taxon>
        <taxon>Spermatophyta</taxon>
        <taxon>Magnoliopsida</taxon>
        <taxon>eudicotyledons</taxon>
        <taxon>Gunneridae</taxon>
        <taxon>Pentapetalae</taxon>
        <taxon>Caryophyllales</taxon>
        <taxon>Caryophyllaceae</taxon>
        <taxon>Caryophylleae</taxon>
        <taxon>Saponaria</taxon>
    </lineage>
</organism>
<accession>A0AAW1GZP9</accession>
<dbReference type="Proteomes" id="UP001443914">
    <property type="component" value="Unassembled WGS sequence"/>
</dbReference>
<evidence type="ECO:0000256" key="4">
    <source>
        <dbReference type="ARBA" id="ARBA00012753"/>
    </source>
</evidence>